<dbReference type="PANTHER" id="PTHR46910">
    <property type="entry name" value="TRANSCRIPTION FACTOR PDR1"/>
    <property type="match status" value="1"/>
</dbReference>
<evidence type="ECO:0000256" key="4">
    <source>
        <dbReference type="ARBA" id="ARBA00023163"/>
    </source>
</evidence>
<dbReference type="InterPro" id="IPR001138">
    <property type="entry name" value="Zn2Cys6_DnaBD"/>
</dbReference>
<dbReference type="InterPro" id="IPR007219">
    <property type="entry name" value="XnlR_reg_dom"/>
</dbReference>
<keyword evidence="2" id="KW-0805">Transcription regulation</keyword>
<name>A0AAD6E6Y6_9EURO</name>
<dbReference type="PANTHER" id="PTHR46910:SF25">
    <property type="entry name" value="ABC-TRANSPORTER-REGULATING TRANSCRIPTION FACTOR"/>
    <property type="match status" value="1"/>
</dbReference>
<reference evidence="8" key="2">
    <citation type="submission" date="2023-01" db="EMBL/GenBank/DDBJ databases">
        <authorList>
            <person name="Petersen C."/>
        </authorList>
    </citation>
    <scope>NUCLEOTIDE SEQUENCE</scope>
    <source>
        <strain evidence="8">IBT 12815</strain>
    </source>
</reference>
<dbReference type="SUPFAM" id="SSF57701">
    <property type="entry name" value="Zn2/Cys6 DNA-binding domain"/>
    <property type="match status" value="1"/>
</dbReference>
<dbReference type="Pfam" id="PF00172">
    <property type="entry name" value="Zn_clus"/>
    <property type="match status" value="1"/>
</dbReference>
<feature type="domain" description="Zn(2)-C6 fungal-type" evidence="7">
    <location>
        <begin position="39"/>
        <end position="70"/>
    </location>
</feature>
<evidence type="ECO:0000256" key="3">
    <source>
        <dbReference type="ARBA" id="ARBA00023125"/>
    </source>
</evidence>
<comment type="caution">
    <text evidence="8">The sequence shown here is derived from an EMBL/GenBank/DDBJ whole genome shotgun (WGS) entry which is preliminary data.</text>
</comment>
<organism evidence="8 9">
    <name type="scientific">Penicillium hordei</name>
    <dbReference type="NCBI Taxonomy" id="40994"/>
    <lineage>
        <taxon>Eukaryota</taxon>
        <taxon>Fungi</taxon>
        <taxon>Dikarya</taxon>
        <taxon>Ascomycota</taxon>
        <taxon>Pezizomycotina</taxon>
        <taxon>Eurotiomycetes</taxon>
        <taxon>Eurotiomycetidae</taxon>
        <taxon>Eurotiales</taxon>
        <taxon>Aspergillaceae</taxon>
        <taxon>Penicillium</taxon>
    </lineage>
</organism>
<dbReference type="SMART" id="SM00906">
    <property type="entry name" value="Fungal_trans"/>
    <property type="match status" value="1"/>
</dbReference>
<gene>
    <name evidence="8" type="ORF">N7537_006104</name>
</gene>
<evidence type="ECO:0000313" key="8">
    <source>
        <dbReference type="EMBL" id="KAJ5603148.1"/>
    </source>
</evidence>
<dbReference type="GeneID" id="81587403"/>
<dbReference type="GO" id="GO:0008270">
    <property type="term" value="F:zinc ion binding"/>
    <property type="evidence" value="ECO:0007669"/>
    <property type="project" value="InterPro"/>
</dbReference>
<keyword evidence="4" id="KW-0804">Transcription</keyword>
<evidence type="ECO:0000256" key="6">
    <source>
        <dbReference type="SAM" id="MobiDB-lite"/>
    </source>
</evidence>
<accession>A0AAD6E6Y6</accession>
<dbReference type="SMART" id="SM00066">
    <property type="entry name" value="GAL4"/>
    <property type="match status" value="1"/>
</dbReference>
<dbReference type="PROSITE" id="PS50048">
    <property type="entry name" value="ZN2_CY6_FUNGAL_2"/>
    <property type="match status" value="1"/>
</dbReference>
<dbReference type="CDD" id="cd12148">
    <property type="entry name" value="fungal_TF_MHR"/>
    <property type="match status" value="1"/>
</dbReference>
<keyword evidence="5" id="KW-0539">Nucleus</keyword>
<sequence length="693" mass="77688">MNGVLNNQARGDSALRQHSSQLSRPENGHTRKRQRKRKACDTCRHRKIKCEVTTKSKCSFCSKANIPCSLVDHRRQRQLKKYDTIADIITQNMVDRLERNIQRMEAHFQKIGFDLGEDLNGSSFFDGLRQSDDSSSSSPAENADFITDTGIWDSEAIRLDADQNLPAAMQNVYHTMVDPVSAEVDPVIPKDLPCFYVPRCFTDTPNAGFSALSSEGTKWITHKMEGASVDNLQSFLSLGLYQGSNRDPLEGLFPDKSFSPLPPKDEILSLVNDYLQQYNSLCPIFQPSSLLSLCEENNLQGLLNFPGRWASLNVVLATGYMLRIKNTSVVQTDRQKSWLFMKNSFRVLNELCFGSPDLWTVQALIGMITFLLGTLSSHPCGYLISSVMRLCHLIRLERSEDGSGLCPEELEQRRRVFWIAYCLDKEISLRAGIPLAQRDDDMDVLLPMEVPLDNIGTMSTTNQEGTFNAFRSMCELALIRSEIYKHLYSVAAADHSLVEVAAAVAMLNQKLQQWKDSIPVEFQPESRRLSAFPKSPIAVALLFLHLSYFNCLIAIHRVTAVQGSKLGRDLIERNSIYNPPNPVVFMSESLCTNAATASINLLKYMPQSNIALIGMLIYYPIIASKTLSSSIIQSPRDTSRIYHIRLIMQVETFVSSMVLDTPNEGIDGLLKDCTEYRSVAEAAVREATQICGG</sequence>
<dbReference type="Pfam" id="PF04082">
    <property type="entry name" value="Fungal_trans"/>
    <property type="match status" value="1"/>
</dbReference>
<dbReference type="GO" id="GO:0003677">
    <property type="term" value="F:DNA binding"/>
    <property type="evidence" value="ECO:0007669"/>
    <property type="project" value="UniProtKB-KW"/>
</dbReference>
<protein>
    <recommendedName>
        <fullName evidence="7">Zn(2)-C6 fungal-type domain-containing protein</fullName>
    </recommendedName>
</protein>
<feature type="compositionally biased region" description="Polar residues" evidence="6">
    <location>
        <begin position="1"/>
        <end position="24"/>
    </location>
</feature>
<keyword evidence="3" id="KW-0238">DNA-binding</keyword>
<keyword evidence="1" id="KW-0479">Metal-binding</keyword>
<dbReference type="PROSITE" id="PS00463">
    <property type="entry name" value="ZN2_CY6_FUNGAL_1"/>
    <property type="match status" value="1"/>
</dbReference>
<evidence type="ECO:0000256" key="5">
    <source>
        <dbReference type="ARBA" id="ARBA00023242"/>
    </source>
</evidence>
<proteinExistence type="predicted"/>
<evidence type="ECO:0000313" key="9">
    <source>
        <dbReference type="Proteomes" id="UP001213799"/>
    </source>
</evidence>
<dbReference type="Gene3D" id="4.10.240.10">
    <property type="entry name" value="Zn(2)-C6 fungal-type DNA-binding domain"/>
    <property type="match status" value="1"/>
</dbReference>
<evidence type="ECO:0000256" key="2">
    <source>
        <dbReference type="ARBA" id="ARBA00023015"/>
    </source>
</evidence>
<dbReference type="InterPro" id="IPR050987">
    <property type="entry name" value="AtrR-like"/>
</dbReference>
<evidence type="ECO:0000259" key="7">
    <source>
        <dbReference type="PROSITE" id="PS50048"/>
    </source>
</evidence>
<reference evidence="8" key="1">
    <citation type="journal article" date="2023" name="IMA Fungus">
        <title>Comparative genomic study of the Penicillium genus elucidates a diverse pangenome and 15 lateral gene transfer events.</title>
        <authorList>
            <person name="Petersen C."/>
            <person name="Sorensen T."/>
            <person name="Nielsen M.R."/>
            <person name="Sondergaard T.E."/>
            <person name="Sorensen J.L."/>
            <person name="Fitzpatrick D.A."/>
            <person name="Frisvad J.C."/>
            <person name="Nielsen K.L."/>
        </authorList>
    </citation>
    <scope>NUCLEOTIDE SEQUENCE</scope>
    <source>
        <strain evidence="8">IBT 12815</strain>
    </source>
</reference>
<dbReference type="InterPro" id="IPR036864">
    <property type="entry name" value="Zn2-C6_fun-type_DNA-bd_sf"/>
</dbReference>
<dbReference type="CDD" id="cd00067">
    <property type="entry name" value="GAL4"/>
    <property type="match status" value="1"/>
</dbReference>
<dbReference type="EMBL" id="JAQJAE010000003">
    <property type="protein sequence ID" value="KAJ5603148.1"/>
    <property type="molecule type" value="Genomic_DNA"/>
</dbReference>
<dbReference type="Proteomes" id="UP001213799">
    <property type="component" value="Unassembled WGS sequence"/>
</dbReference>
<evidence type="ECO:0000256" key="1">
    <source>
        <dbReference type="ARBA" id="ARBA00022723"/>
    </source>
</evidence>
<dbReference type="GO" id="GO:0000981">
    <property type="term" value="F:DNA-binding transcription factor activity, RNA polymerase II-specific"/>
    <property type="evidence" value="ECO:0007669"/>
    <property type="project" value="InterPro"/>
</dbReference>
<feature type="region of interest" description="Disordered" evidence="6">
    <location>
        <begin position="1"/>
        <end position="38"/>
    </location>
</feature>
<dbReference type="RefSeq" id="XP_056752946.1">
    <property type="nucleotide sequence ID" value="XM_056897161.1"/>
</dbReference>
<keyword evidence="9" id="KW-1185">Reference proteome</keyword>
<dbReference type="GO" id="GO:0006351">
    <property type="term" value="P:DNA-templated transcription"/>
    <property type="evidence" value="ECO:0007669"/>
    <property type="project" value="InterPro"/>
</dbReference>
<dbReference type="AlphaFoldDB" id="A0AAD6E6Y6"/>